<evidence type="ECO:0000256" key="4">
    <source>
        <dbReference type="ARBA" id="ARBA00004496"/>
    </source>
</evidence>
<evidence type="ECO:0000313" key="17">
    <source>
        <dbReference type="EMBL" id="MDT2601241.1"/>
    </source>
</evidence>
<dbReference type="InterPro" id="IPR004641">
    <property type="entry name" value="RNase_HIII"/>
</dbReference>
<feature type="binding site" evidence="14 15">
    <location>
        <position position="196"/>
    </location>
    <ligand>
        <name>a divalent metal cation</name>
        <dbReference type="ChEBI" id="CHEBI:60240"/>
    </ligand>
</feature>
<evidence type="ECO:0000256" key="2">
    <source>
        <dbReference type="ARBA" id="ARBA00001946"/>
    </source>
</evidence>
<dbReference type="PROSITE" id="PS51975">
    <property type="entry name" value="RNASE_H_2"/>
    <property type="match status" value="1"/>
</dbReference>
<evidence type="ECO:0000256" key="11">
    <source>
        <dbReference type="ARBA" id="ARBA00022759"/>
    </source>
</evidence>
<comment type="similarity">
    <text evidence="5 14">Belongs to the RNase HII family. RnhC subfamily.</text>
</comment>
<evidence type="ECO:0000256" key="6">
    <source>
        <dbReference type="ARBA" id="ARBA00012180"/>
    </source>
</evidence>
<evidence type="ECO:0000256" key="13">
    <source>
        <dbReference type="ARBA" id="ARBA00022842"/>
    </source>
</evidence>
<evidence type="ECO:0000256" key="14">
    <source>
        <dbReference type="HAMAP-Rule" id="MF_00053"/>
    </source>
</evidence>
<evidence type="ECO:0000259" key="16">
    <source>
        <dbReference type="PROSITE" id="PS51975"/>
    </source>
</evidence>
<name>A0ABU3F292_9ENTE</name>
<reference evidence="17 18" key="1">
    <citation type="submission" date="2023-03" db="EMBL/GenBank/DDBJ databases">
        <authorList>
            <person name="Shen W."/>
            <person name="Cai J."/>
        </authorList>
    </citation>
    <scope>NUCLEOTIDE SEQUENCE [LARGE SCALE GENOMIC DNA]</scope>
    <source>
        <strain evidence="17 18">D6-4</strain>
    </source>
</reference>
<evidence type="ECO:0000256" key="7">
    <source>
        <dbReference type="ARBA" id="ARBA00021407"/>
    </source>
</evidence>
<comment type="subcellular location">
    <subcellularLocation>
        <location evidence="4 14">Cytoplasm</location>
    </subcellularLocation>
</comment>
<dbReference type="Gene3D" id="3.30.310.10">
    <property type="entry name" value="TATA-Binding Protein"/>
    <property type="match status" value="1"/>
</dbReference>
<dbReference type="RefSeq" id="WP_311823198.1">
    <property type="nucleotide sequence ID" value="NZ_JARPYF010000009.1"/>
</dbReference>
<dbReference type="EMBL" id="JARPYI010000010">
    <property type="protein sequence ID" value="MDT2601241.1"/>
    <property type="molecule type" value="Genomic_DNA"/>
</dbReference>
<dbReference type="CDD" id="cd06590">
    <property type="entry name" value="RNase_HII_bacteria_HIII_like"/>
    <property type="match status" value="1"/>
</dbReference>
<dbReference type="InterPro" id="IPR036397">
    <property type="entry name" value="RNaseH_sf"/>
</dbReference>
<keyword evidence="13 14" id="KW-0460">Magnesium</keyword>
<keyword evidence="9 14" id="KW-0540">Nuclease</keyword>
<dbReference type="PANTHER" id="PTHR10954">
    <property type="entry name" value="RIBONUCLEASE H2 SUBUNIT A"/>
    <property type="match status" value="1"/>
</dbReference>
<dbReference type="PANTHER" id="PTHR10954:SF23">
    <property type="entry name" value="RIBONUCLEASE"/>
    <property type="match status" value="1"/>
</dbReference>
<sequence length="300" mass="33422">MSSAVLKLSKTEIQKLKSYYTDYLLNKKVPYSEFSAKKNGTSITAYTSGKVLFQGNNAEQEAARWGKTEASAIKKSSSLPKNFAALSVLGSDEVGNGSYFGPLCVCAAYADKEHLEPLKQLGVKDSKMLTDEQIRKMAREIKELIPFKLLVVTPEKYNEIQPKYNAVRMKVALHNQAIRILLEQIAPTKPDAILIDQFTSEGNYMKYVKQENQRVEQKIYFVTKGEQYHLSVAAASIISRASFLEELDKASLELGTKVPSGAGKPSDELAAKLLRQGGMELLNKYVKLHFANTEKAQKLV</sequence>
<evidence type="ECO:0000256" key="5">
    <source>
        <dbReference type="ARBA" id="ARBA00008378"/>
    </source>
</evidence>
<keyword evidence="8 14" id="KW-0963">Cytoplasm</keyword>
<dbReference type="Pfam" id="PF01351">
    <property type="entry name" value="RNase_HII"/>
    <property type="match status" value="1"/>
</dbReference>
<evidence type="ECO:0000256" key="10">
    <source>
        <dbReference type="ARBA" id="ARBA00022723"/>
    </source>
</evidence>
<dbReference type="Proteomes" id="UP001252875">
    <property type="component" value="Unassembled WGS sequence"/>
</dbReference>
<comment type="cofactor">
    <cofactor evidence="14 15">
        <name>Mn(2+)</name>
        <dbReference type="ChEBI" id="CHEBI:29035"/>
    </cofactor>
    <cofactor evidence="14 15">
        <name>Mg(2+)</name>
        <dbReference type="ChEBI" id="CHEBI:18420"/>
    </cofactor>
    <text evidence="14 15">Manganese or magnesium. Binds 1 divalent metal ion per monomer in the absence of substrate. May bind a second metal ion after substrate binding.</text>
</comment>
<protein>
    <recommendedName>
        <fullName evidence="7 14">Ribonuclease HIII</fullName>
        <shortName evidence="14">RNase HIII</shortName>
        <ecNumber evidence="6 14">3.1.26.4</ecNumber>
    </recommendedName>
</protein>
<dbReference type="Pfam" id="PF11858">
    <property type="entry name" value="DUF3378"/>
    <property type="match status" value="1"/>
</dbReference>
<feature type="binding site" evidence="14 15">
    <location>
        <position position="93"/>
    </location>
    <ligand>
        <name>a divalent metal cation</name>
        <dbReference type="ChEBI" id="CHEBI:60240"/>
    </ligand>
</feature>
<keyword evidence="18" id="KW-1185">Reference proteome</keyword>
<accession>A0ABU3F292</accession>
<evidence type="ECO:0000256" key="3">
    <source>
        <dbReference type="ARBA" id="ARBA00004065"/>
    </source>
</evidence>
<proteinExistence type="inferred from homology"/>
<dbReference type="InterPro" id="IPR024568">
    <property type="entry name" value="RNase_HIII_N"/>
</dbReference>
<dbReference type="HAMAP" id="MF_00053">
    <property type="entry name" value="RNase_HIII"/>
    <property type="match status" value="1"/>
</dbReference>
<dbReference type="InterPro" id="IPR012295">
    <property type="entry name" value="TBP_dom_sf"/>
</dbReference>
<dbReference type="Gene3D" id="3.30.420.10">
    <property type="entry name" value="Ribonuclease H-like superfamily/Ribonuclease H"/>
    <property type="match status" value="1"/>
</dbReference>
<feature type="binding site" evidence="14 15">
    <location>
        <position position="92"/>
    </location>
    <ligand>
        <name>a divalent metal cation</name>
        <dbReference type="ChEBI" id="CHEBI:60240"/>
    </ligand>
</feature>
<keyword evidence="11 14" id="KW-0255">Endonuclease</keyword>
<evidence type="ECO:0000256" key="1">
    <source>
        <dbReference type="ARBA" id="ARBA00000077"/>
    </source>
</evidence>
<keyword evidence="10 14" id="KW-0479">Metal-binding</keyword>
<dbReference type="SUPFAM" id="SSF53098">
    <property type="entry name" value="Ribonuclease H-like"/>
    <property type="match status" value="1"/>
</dbReference>
<dbReference type="CDD" id="cd14796">
    <property type="entry name" value="RNAse_HIII_N"/>
    <property type="match status" value="1"/>
</dbReference>
<evidence type="ECO:0000256" key="15">
    <source>
        <dbReference type="PROSITE-ProRule" id="PRU01319"/>
    </source>
</evidence>
<comment type="catalytic activity">
    <reaction evidence="1 14 15">
        <text>Endonucleolytic cleavage to 5'-phosphomonoester.</text>
        <dbReference type="EC" id="3.1.26.4"/>
    </reaction>
</comment>
<dbReference type="InterPro" id="IPR001352">
    <property type="entry name" value="RNase_HII/HIII"/>
</dbReference>
<dbReference type="NCBIfam" id="TIGR00716">
    <property type="entry name" value="rnhC"/>
    <property type="match status" value="1"/>
</dbReference>
<evidence type="ECO:0000313" key="18">
    <source>
        <dbReference type="Proteomes" id="UP001252875"/>
    </source>
</evidence>
<dbReference type="InterPro" id="IPR024567">
    <property type="entry name" value="RNase_HII/HIII_dom"/>
</dbReference>
<evidence type="ECO:0000256" key="8">
    <source>
        <dbReference type="ARBA" id="ARBA00022490"/>
    </source>
</evidence>
<dbReference type="InterPro" id="IPR012337">
    <property type="entry name" value="RNaseH-like_sf"/>
</dbReference>
<comment type="caution">
    <text evidence="17">The sequence shown here is derived from an EMBL/GenBank/DDBJ whole genome shotgun (WGS) entry which is preliminary data.</text>
</comment>
<feature type="domain" description="RNase H type-2" evidence="16">
    <location>
        <begin position="86"/>
        <end position="300"/>
    </location>
</feature>
<evidence type="ECO:0000256" key="9">
    <source>
        <dbReference type="ARBA" id="ARBA00022722"/>
    </source>
</evidence>
<comment type="cofactor">
    <cofactor evidence="2">
        <name>Mg(2+)</name>
        <dbReference type="ChEBI" id="CHEBI:18420"/>
    </cofactor>
</comment>
<evidence type="ECO:0000256" key="12">
    <source>
        <dbReference type="ARBA" id="ARBA00022801"/>
    </source>
</evidence>
<keyword evidence="12 14" id="KW-0378">Hydrolase</keyword>
<comment type="function">
    <text evidence="3 14">Endonuclease that specifically degrades the RNA of RNA-DNA hybrids.</text>
</comment>
<gene>
    <name evidence="14 17" type="primary">rnhC</name>
    <name evidence="17" type="ORF">P7D85_15745</name>
</gene>
<dbReference type="EC" id="3.1.26.4" evidence="6 14"/>
<dbReference type="PIRSF" id="PIRSF037748">
    <property type="entry name" value="RnhC"/>
    <property type="match status" value="1"/>
</dbReference>
<organism evidence="17 18">
    <name type="scientific">Enterococcus hulanensis</name>
    <dbReference type="NCBI Taxonomy" id="2559929"/>
    <lineage>
        <taxon>Bacteria</taxon>
        <taxon>Bacillati</taxon>
        <taxon>Bacillota</taxon>
        <taxon>Bacilli</taxon>
        <taxon>Lactobacillales</taxon>
        <taxon>Enterococcaceae</taxon>
        <taxon>Enterococcus</taxon>
    </lineage>
</organism>